<reference evidence="1" key="1">
    <citation type="submission" date="2018-10" db="EMBL/GenBank/DDBJ databases">
        <title>Hidden diversity of soil giant viruses.</title>
        <authorList>
            <person name="Schulz F."/>
            <person name="Alteio L."/>
            <person name="Goudeau D."/>
            <person name="Ryan E.M."/>
            <person name="Malmstrom R.R."/>
            <person name="Blanchard J."/>
            <person name="Woyke T."/>
        </authorList>
    </citation>
    <scope>NUCLEOTIDE SEQUENCE</scope>
    <source>
        <strain evidence="1">HYV1</strain>
    </source>
</reference>
<organism evidence="1">
    <name type="scientific">Hyperionvirus sp</name>
    <dbReference type="NCBI Taxonomy" id="2487770"/>
    <lineage>
        <taxon>Viruses</taxon>
        <taxon>Varidnaviria</taxon>
        <taxon>Bamfordvirae</taxon>
        <taxon>Nucleocytoviricota</taxon>
        <taxon>Megaviricetes</taxon>
        <taxon>Imitervirales</taxon>
        <taxon>Mimiviridae</taxon>
        <taxon>Klosneuvirinae</taxon>
    </lineage>
</organism>
<sequence length="146" mass="17223">MPNNKKIKRTKKERFLDRLRRCEPLMTDVRVAGEVSINKLIDHYKEKFNEPDDMKKYVIAYVFHLSKLRSFGLTEAQLSDRVKRNNFVEFTDESFVKIMTSQGMLKLFQNDLTKKGISPKDFLSEVNKFFAEINTDSESQKLFQNS</sequence>
<name>A0A3G5A9H1_9VIRU</name>
<gene>
    <name evidence="1" type="ORF">Hyperionvirus14_15</name>
</gene>
<accession>A0A3G5A9H1</accession>
<dbReference type="EMBL" id="MK072396">
    <property type="protein sequence ID" value="AYV83926.1"/>
    <property type="molecule type" value="Genomic_DNA"/>
</dbReference>
<proteinExistence type="predicted"/>
<protein>
    <submittedName>
        <fullName evidence="1">Uncharacterized protein</fullName>
    </submittedName>
</protein>
<evidence type="ECO:0000313" key="1">
    <source>
        <dbReference type="EMBL" id="AYV83926.1"/>
    </source>
</evidence>